<reference evidence="4" key="1">
    <citation type="journal article" date="2020" name="Nature">
        <title>Giant virus diversity and host interactions through global metagenomics.</title>
        <authorList>
            <person name="Schulz F."/>
            <person name="Roux S."/>
            <person name="Paez-Espino D."/>
            <person name="Jungbluth S."/>
            <person name="Walsh D.A."/>
            <person name="Denef V.J."/>
            <person name="McMahon K.D."/>
            <person name="Konstantinidis K.T."/>
            <person name="Eloe-Fadrosh E.A."/>
            <person name="Kyrpides N.C."/>
            <person name="Woyke T."/>
        </authorList>
    </citation>
    <scope>NUCLEOTIDE SEQUENCE</scope>
    <source>
        <strain evidence="4">GVMAG-M-3300027833-19</strain>
    </source>
</reference>
<name>A0A6C0LJU4_9ZZZZ</name>
<keyword evidence="2" id="KW-0804">Transcription</keyword>
<dbReference type="GO" id="GO:0006360">
    <property type="term" value="P:transcription by RNA polymerase I"/>
    <property type="evidence" value="ECO:0007669"/>
    <property type="project" value="TreeGrafter"/>
</dbReference>
<feature type="region of interest" description="Disordered" evidence="3">
    <location>
        <begin position="1"/>
        <end position="43"/>
    </location>
</feature>
<dbReference type="PANTHER" id="PTHR47227:SF5">
    <property type="entry name" value="DNA-DIRECTED RNA POLYMERASES I, II, AND III SUBUNIT RPABC2"/>
    <property type="match status" value="1"/>
</dbReference>
<evidence type="ECO:0000256" key="2">
    <source>
        <dbReference type="ARBA" id="ARBA00023163"/>
    </source>
</evidence>
<dbReference type="PANTHER" id="PTHR47227">
    <property type="entry name" value="DNA-DIRECTED RNA POLYMERASE SUBUNIT K"/>
    <property type="match status" value="1"/>
</dbReference>
<dbReference type="SUPFAM" id="SSF63562">
    <property type="entry name" value="RPB6/omega subunit-like"/>
    <property type="match status" value="1"/>
</dbReference>
<evidence type="ECO:0008006" key="5">
    <source>
        <dbReference type="Google" id="ProtNLM"/>
    </source>
</evidence>
<dbReference type="GO" id="GO:0003677">
    <property type="term" value="F:DNA binding"/>
    <property type="evidence" value="ECO:0007669"/>
    <property type="project" value="InterPro"/>
</dbReference>
<dbReference type="GO" id="GO:0003899">
    <property type="term" value="F:DNA-directed RNA polymerase activity"/>
    <property type="evidence" value="ECO:0007669"/>
    <property type="project" value="InterPro"/>
</dbReference>
<dbReference type="Gene3D" id="3.90.940.10">
    <property type="match status" value="1"/>
</dbReference>
<evidence type="ECO:0000256" key="3">
    <source>
        <dbReference type="SAM" id="MobiDB-lite"/>
    </source>
</evidence>
<keyword evidence="1" id="KW-0240">DNA-directed RNA polymerase</keyword>
<proteinExistence type="predicted"/>
<sequence>MSENDIDIDIDDLDDLDDLDDDDDEDIEDDGEEEEDDDDDDDIKTISKSKLKYKIIADSDRRTSSMLSLYEMCNVIGTRADMINSSTKETIYIDLNSELDSAIKIAEEEIKRGKCPLKIERIIKQENNLVIVELWDVNELIKPDIL</sequence>
<accession>A0A6C0LJU4</accession>
<feature type="compositionally biased region" description="Acidic residues" evidence="3">
    <location>
        <begin position="1"/>
        <end position="42"/>
    </location>
</feature>
<dbReference type="InterPro" id="IPR036161">
    <property type="entry name" value="RPB6/omega-like_sf"/>
</dbReference>
<dbReference type="GO" id="GO:0005736">
    <property type="term" value="C:RNA polymerase I complex"/>
    <property type="evidence" value="ECO:0007669"/>
    <property type="project" value="TreeGrafter"/>
</dbReference>
<dbReference type="AlphaFoldDB" id="A0A6C0LJU4"/>
<dbReference type="GO" id="GO:0005666">
    <property type="term" value="C:RNA polymerase III complex"/>
    <property type="evidence" value="ECO:0007669"/>
    <property type="project" value="TreeGrafter"/>
</dbReference>
<evidence type="ECO:0000313" key="4">
    <source>
        <dbReference type="EMBL" id="QHU30650.1"/>
    </source>
</evidence>
<evidence type="ECO:0000256" key="1">
    <source>
        <dbReference type="ARBA" id="ARBA00022478"/>
    </source>
</evidence>
<dbReference type="EMBL" id="MN740511">
    <property type="protein sequence ID" value="QHU30650.1"/>
    <property type="molecule type" value="Genomic_DNA"/>
</dbReference>
<dbReference type="GO" id="GO:0005665">
    <property type="term" value="C:RNA polymerase II, core complex"/>
    <property type="evidence" value="ECO:0007669"/>
    <property type="project" value="TreeGrafter"/>
</dbReference>
<protein>
    <recommendedName>
        <fullName evidence="5">RNA polymerase Rpb6</fullName>
    </recommendedName>
</protein>
<dbReference type="GO" id="GO:0042797">
    <property type="term" value="P:tRNA transcription by RNA polymerase III"/>
    <property type="evidence" value="ECO:0007669"/>
    <property type="project" value="TreeGrafter"/>
</dbReference>
<dbReference type="GO" id="GO:0006366">
    <property type="term" value="P:transcription by RNA polymerase II"/>
    <property type="evidence" value="ECO:0007669"/>
    <property type="project" value="TreeGrafter"/>
</dbReference>
<organism evidence="4">
    <name type="scientific">viral metagenome</name>
    <dbReference type="NCBI Taxonomy" id="1070528"/>
    <lineage>
        <taxon>unclassified sequences</taxon>
        <taxon>metagenomes</taxon>
        <taxon>organismal metagenomes</taxon>
    </lineage>
</organism>